<dbReference type="EMBL" id="CP035758">
    <property type="protein sequence ID" value="QBD74882.1"/>
    <property type="molecule type" value="Genomic_DNA"/>
</dbReference>
<protein>
    <submittedName>
        <fullName evidence="2">Carboxymuconolactone decarboxylase family protein</fullName>
    </submittedName>
</protein>
<gene>
    <name evidence="2" type="ORF">EPA93_02280</name>
</gene>
<dbReference type="Proteomes" id="UP000290365">
    <property type="component" value="Chromosome"/>
</dbReference>
<dbReference type="PANTHER" id="PTHR34846">
    <property type="entry name" value="4-CARBOXYMUCONOLACTONE DECARBOXYLASE FAMILY PROTEIN (AFU_ORTHOLOGUE AFUA_6G11590)"/>
    <property type="match status" value="1"/>
</dbReference>
<proteinExistence type="predicted"/>
<reference evidence="2 3" key="1">
    <citation type="submission" date="2019-01" db="EMBL/GenBank/DDBJ databases">
        <title>Ktedonosporobacter rubrisoli SCAWS-G2.</title>
        <authorList>
            <person name="Huang Y."/>
            <person name="Yan B."/>
        </authorList>
    </citation>
    <scope>NUCLEOTIDE SEQUENCE [LARGE SCALE GENOMIC DNA]</scope>
    <source>
        <strain evidence="2 3">SCAWS-G2</strain>
    </source>
</reference>
<name>A0A4P6JIZ6_KTERU</name>
<dbReference type="KEGG" id="kbs:EPA93_02280"/>
<dbReference type="AlphaFoldDB" id="A0A4P6JIZ6"/>
<dbReference type="SUPFAM" id="SSF69118">
    <property type="entry name" value="AhpD-like"/>
    <property type="match status" value="1"/>
</dbReference>
<organism evidence="2 3">
    <name type="scientific">Ktedonosporobacter rubrisoli</name>
    <dbReference type="NCBI Taxonomy" id="2509675"/>
    <lineage>
        <taxon>Bacteria</taxon>
        <taxon>Bacillati</taxon>
        <taxon>Chloroflexota</taxon>
        <taxon>Ktedonobacteria</taxon>
        <taxon>Ktedonobacterales</taxon>
        <taxon>Ktedonosporobacteraceae</taxon>
        <taxon>Ktedonosporobacter</taxon>
    </lineage>
</organism>
<sequence length="373" mass="40292">MLPPVAASYLTYSYDWTIFSHIVLTRVVIQDKIKMTRVVMIMKESKLMEDEMKNQANDEKPVNAGSGREAIGRPAQPRIPLLDVSALSEEQRAMTGIGASNVLRMLAHNGGLLKAWLEFGSHLMNGGKVPMRTRELLILRIALRSSCEYEWANHVPGALSAGVTSAEITSLAAGASSWSEADAAALSLVDDLCADNCASEKTWKALAATYDESEIIELLMLIGFYRMNAGLLNSLGVPVEPGRPRLGEGMAYEAPKIPQRPSSSFAAGAHAEAKPDGTWQLKFYHPAATQELRLVLALSEGELSGSLTNEAVEITVPVSEGKIQGQQVIFTTVMTKPYPITITWDGTIDGDYLVGTAKLHGAGSFPFDGTRIA</sequence>
<evidence type="ECO:0000313" key="3">
    <source>
        <dbReference type="Proteomes" id="UP000290365"/>
    </source>
</evidence>
<dbReference type="OrthoDB" id="9801997at2"/>
<dbReference type="Gene3D" id="1.20.1290.10">
    <property type="entry name" value="AhpD-like"/>
    <property type="match status" value="1"/>
</dbReference>
<evidence type="ECO:0000259" key="1">
    <source>
        <dbReference type="Pfam" id="PF02627"/>
    </source>
</evidence>
<dbReference type="Pfam" id="PF02627">
    <property type="entry name" value="CMD"/>
    <property type="match status" value="1"/>
</dbReference>
<evidence type="ECO:0000313" key="2">
    <source>
        <dbReference type="EMBL" id="QBD74882.1"/>
    </source>
</evidence>
<dbReference type="GO" id="GO:0051920">
    <property type="term" value="F:peroxiredoxin activity"/>
    <property type="evidence" value="ECO:0007669"/>
    <property type="project" value="InterPro"/>
</dbReference>
<dbReference type="PANTHER" id="PTHR34846:SF5">
    <property type="entry name" value="CARBOXYMUCONOLACTONE DECARBOXYLASE-LIKE DOMAIN-CONTAINING PROTEIN"/>
    <property type="match status" value="1"/>
</dbReference>
<keyword evidence="3" id="KW-1185">Reference proteome</keyword>
<feature type="domain" description="Carboxymuconolactone decarboxylase-like" evidence="1">
    <location>
        <begin position="112"/>
        <end position="185"/>
    </location>
</feature>
<accession>A0A4P6JIZ6</accession>
<dbReference type="InterPro" id="IPR003779">
    <property type="entry name" value="CMD-like"/>
</dbReference>
<dbReference type="InterPro" id="IPR029032">
    <property type="entry name" value="AhpD-like"/>
</dbReference>